<dbReference type="AlphaFoldDB" id="A0A4R9LP94"/>
<dbReference type="CDD" id="cd06223">
    <property type="entry name" value="PRTases_typeI"/>
    <property type="match status" value="1"/>
</dbReference>
<dbReference type="Pfam" id="PF00156">
    <property type="entry name" value="Pribosyltran"/>
    <property type="match status" value="1"/>
</dbReference>
<dbReference type="PANTHER" id="PTHR47505">
    <property type="entry name" value="DNA UTILIZATION PROTEIN YHGH"/>
    <property type="match status" value="1"/>
</dbReference>
<dbReference type="OrthoDB" id="9779910at2"/>
<dbReference type="InterPro" id="IPR000836">
    <property type="entry name" value="PRTase_dom"/>
</dbReference>
<protein>
    <submittedName>
        <fullName evidence="3">ComF family protein</fullName>
    </submittedName>
</protein>
<evidence type="ECO:0000313" key="3">
    <source>
        <dbReference type="EMBL" id="TGN10595.1"/>
    </source>
</evidence>
<dbReference type="Gene3D" id="3.40.50.2020">
    <property type="match status" value="1"/>
</dbReference>
<proteinExistence type="inferred from homology"/>
<name>A0A4R9LP94_9LEPT</name>
<dbReference type="Proteomes" id="UP000298264">
    <property type="component" value="Unassembled WGS sequence"/>
</dbReference>
<dbReference type="InterPro" id="IPR029057">
    <property type="entry name" value="PRTase-like"/>
</dbReference>
<sequence>MFSQIIRFFYSHPCTACGRLDSFSNRIGICIHCVRSRRKVQNSKILEHTCSVCSSPLEGNWVCEYCNSRFVFFSAIYSLRSRMSWERQIFQTCKFKNEKILQNYFALDFRKRKFIKIQDRPDCIVFLPSIDRERGRFFHPARQLGKRLSKKWKIPILPGVKKVSKDKQSGKMFQERFFHAKKAFVFSKSDRIWKGFHILIIDDIFTTGASLNEVSKMYIAAGARKVTCMVLLNKEGD</sequence>
<organism evidence="3 4">
    <name type="scientific">Leptospira ilyithenensis</name>
    <dbReference type="NCBI Taxonomy" id="2484901"/>
    <lineage>
        <taxon>Bacteria</taxon>
        <taxon>Pseudomonadati</taxon>
        <taxon>Spirochaetota</taxon>
        <taxon>Spirochaetia</taxon>
        <taxon>Leptospirales</taxon>
        <taxon>Leptospiraceae</taxon>
        <taxon>Leptospira</taxon>
    </lineage>
</organism>
<reference evidence="3" key="1">
    <citation type="journal article" date="2019" name="PLoS Negl. Trop. Dis.">
        <title>Revisiting the worldwide diversity of Leptospira species in the environment.</title>
        <authorList>
            <person name="Vincent A.T."/>
            <person name="Schiettekatte O."/>
            <person name="Bourhy P."/>
            <person name="Veyrier F.J."/>
            <person name="Picardeau M."/>
        </authorList>
    </citation>
    <scope>NUCLEOTIDE SEQUENCE [LARGE SCALE GENOMIC DNA]</scope>
    <source>
        <strain evidence="3">201400974</strain>
    </source>
</reference>
<evidence type="ECO:0000259" key="2">
    <source>
        <dbReference type="Pfam" id="PF00156"/>
    </source>
</evidence>
<comment type="similarity">
    <text evidence="1">Belongs to the ComF/GntX family.</text>
</comment>
<comment type="caution">
    <text evidence="3">The sequence shown here is derived from an EMBL/GenBank/DDBJ whole genome shotgun (WGS) entry which is preliminary data.</text>
</comment>
<evidence type="ECO:0000313" key="4">
    <source>
        <dbReference type="Proteomes" id="UP000298264"/>
    </source>
</evidence>
<evidence type="ECO:0000256" key="1">
    <source>
        <dbReference type="ARBA" id="ARBA00008007"/>
    </source>
</evidence>
<dbReference type="InterPro" id="IPR051910">
    <property type="entry name" value="ComF/GntX_DNA_util-trans"/>
</dbReference>
<dbReference type="SUPFAM" id="SSF53271">
    <property type="entry name" value="PRTase-like"/>
    <property type="match status" value="1"/>
</dbReference>
<dbReference type="RefSeq" id="WP_135764236.1">
    <property type="nucleotide sequence ID" value="NZ_RQHV01000043.1"/>
</dbReference>
<gene>
    <name evidence="3" type="ORF">EHS11_09940</name>
</gene>
<feature type="domain" description="Phosphoribosyltransferase" evidence="2">
    <location>
        <begin position="143"/>
        <end position="234"/>
    </location>
</feature>
<dbReference type="EMBL" id="RQHV01000043">
    <property type="protein sequence ID" value="TGN10595.1"/>
    <property type="molecule type" value="Genomic_DNA"/>
</dbReference>
<dbReference type="PANTHER" id="PTHR47505:SF1">
    <property type="entry name" value="DNA UTILIZATION PROTEIN YHGH"/>
    <property type="match status" value="1"/>
</dbReference>
<accession>A0A4R9LP94</accession>
<keyword evidence="4" id="KW-1185">Reference proteome</keyword>